<dbReference type="PANTHER" id="PTHR19136">
    <property type="entry name" value="MOLYBDENUM COFACTOR GUANYLYLTRANSFERASE"/>
    <property type="match status" value="1"/>
</dbReference>
<dbReference type="SUPFAM" id="SSF53448">
    <property type="entry name" value="Nucleotide-diphospho-sugar transferases"/>
    <property type="match status" value="1"/>
</dbReference>
<comment type="domain">
    <text evidence="8">The N-terminal domain determines nucleotide recognition and specific binding, while the C-terminal domain determines the specific binding to the target protein.</text>
</comment>
<keyword evidence="5 8" id="KW-0460">Magnesium</keyword>
<dbReference type="OrthoDB" id="9788394at2"/>
<feature type="binding site" evidence="8">
    <location>
        <begin position="195"/>
        <end position="197"/>
    </location>
    <ligand>
        <name>GTP</name>
        <dbReference type="ChEBI" id="CHEBI:37565"/>
    </ligand>
</feature>
<dbReference type="EC" id="2.7.7.77" evidence="8"/>
<dbReference type="InterPro" id="IPR025877">
    <property type="entry name" value="MobA-like_NTP_Trfase"/>
</dbReference>
<feature type="domain" description="MobA-like NTP transferase" evidence="9">
    <location>
        <begin position="192"/>
        <end position="335"/>
    </location>
</feature>
<keyword evidence="3 8" id="KW-0479">Metal-binding</keyword>
<dbReference type="PANTHER" id="PTHR19136:SF81">
    <property type="entry name" value="MOLYBDENUM COFACTOR GUANYLYLTRANSFERASE"/>
    <property type="match status" value="1"/>
</dbReference>
<dbReference type="Pfam" id="PF12804">
    <property type="entry name" value="NTP_transf_3"/>
    <property type="match status" value="1"/>
</dbReference>
<accession>A0A512BCF4</accession>
<evidence type="ECO:0000256" key="4">
    <source>
        <dbReference type="ARBA" id="ARBA00022741"/>
    </source>
</evidence>
<dbReference type="Gene3D" id="3.40.50.300">
    <property type="entry name" value="P-loop containing nucleotide triphosphate hydrolases"/>
    <property type="match status" value="1"/>
</dbReference>
<gene>
    <name evidence="8" type="primary">mobA</name>
    <name evidence="10" type="ORF">SAE01_20810</name>
</gene>
<evidence type="ECO:0000256" key="3">
    <source>
        <dbReference type="ARBA" id="ARBA00022723"/>
    </source>
</evidence>
<comment type="cofactor">
    <cofactor evidence="8">
        <name>Mg(2+)</name>
        <dbReference type="ChEBI" id="CHEBI:18420"/>
    </cofactor>
</comment>
<dbReference type="InterPro" id="IPR013482">
    <property type="entry name" value="Molybde_CF_guanTrfase"/>
</dbReference>
<comment type="similarity">
    <text evidence="8">Belongs to the MobA family.</text>
</comment>
<dbReference type="Gene3D" id="3.90.550.10">
    <property type="entry name" value="Spore Coat Polysaccharide Biosynthesis Protein SpsA, Chain A"/>
    <property type="match status" value="1"/>
</dbReference>
<evidence type="ECO:0000313" key="10">
    <source>
        <dbReference type="EMBL" id="GEO09585.1"/>
    </source>
</evidence>
<keyword evidence="1 8" id="KW-0963">Cytoplasm</keyword>
<dbReference type="GO" id="GO:0005525">
    <property type="term" value="F:GTP binding"/>
    <property type="evidence" value="ECO:0007669"/>
    <property type="project" value="UniProtKB-UniRule"/>
</dbReference>
<comment type="function">
    <text evidence="8">Transfers a GMP moiety from GTP to Mo-molybdopterin (Mo-MPT) cofactor (Moco or molybdenum cofactor) to form Mo-molybdopterin guanine dinucleotide (Mo-MGD) cofactor.</text>
</comment>
<comment type="caution">
    <text evidence="10">The sequence shown here is derived from an EMBL/GenBank/DDBJ whole genome shotgun (WGS) entry which is preliminary data.</text>
</comment>
<reference evidence="10 11" key="1">
    <citation type="submission" date="2019-07" db="EMBL/GenBank/DDBJ databases">
        <title>Whole genome shotgun sequence of Segetibacter aerophilus NBRC 106135.</title>
        <authorList>
            <person name="Hosoyama A."/>
            <person name="Uohara A."/>
            <person name="Ohji S."/>
            <person name="Ichikawa N."/>
        </authorList>
    </citation>
    <scope>NUCLEOTIDE SEQUENCE [LARGE SCALE GENOMIC DNA]</scope>
    <source>
        <strain evidence="10 11">NBRC 106135</strain>
    </source>
</reference>
<protein>
    <recommendedName>
        <fullName evidence="8">Probable molybdenum cofactor guanylyltransferase</fullName>
        <shortName evidence="8">MoCo guanylyltransferase</shortName>
        <ecNumber evidence="8">2.7.7.77</ecNumber>
    </recommendedName>
    <alternativeName>
        <fullName evidence="8">GTP:molybdopterin guanylyltransferase</fullName>
    </alternativeName>
    <alternativeName>
        <fullName evidence="8">Mo-MPT guanylyltransferase</fullName>
    </alternativeName>
    <alternativeName>
        <fullName evidence="8">Molybdopterin guanylyltransferase</fullName>
    </alternativeName>
    <alternativeName>
        <fullName evidence="8">Molybdopterin-guanine dinucleotide synthase</fullName>
        <shortName evidence="8">MGD synthase</shortName>
    </alternativeName>
</protein>
<comment type="caution">
    <text evidence="8">Lacks conserved residue(s) required for the propagation of feature annotation.</text>
</comment>
<evidence type="ECO:0000256" key="7">
    <source>
        <dbReference type="ARBA" id="ARBA00023150"/>
    </source>
</evidence>
<dbReference type="GO" id="GO:0061603">
    <property type="term" value="F:molybdenum cofactor guanylyltransferase activity"/>
    <property type="evidence" value="ECO:0007669"/>
    <property type="project" value="UniProtKB-EC"/>
</dbReference>
<evidence type="ECO:0000256" key="1">
    <source>
        <dbReference type="ARBA" id="ARBA00022490"/>
    </source>
</evidence>
<dbReference type="InterPro" id="IPR027417">
    <property type="entry name" value="P-loop_NTPase"/>
</dbReference>
<keyword evidence="6 8" id="KW-0342">GTP-binding</keyword>
<dbReference type="GO" id="GO:0046872">
    <property type="term" value="F:metal ion binding"/>
    <property type="evidence" value="ECO:0007669"/>
    <property type="project" value="UniProtKB-KW"/>
</dbReference>
<feature type="binding site" evidence="8">
    <location>
        <position position="282"/>
    </location>
    <ligand>
        <name>GTP</name>
        <dbReference type="ChEBI" id="CHEBI:37565"/>
    </ligand>
</feature>
<dbReference type="InterPro" id="IPR029044">
    <property type="entry name" value="Nucleotide-diphossugar_trans"/>
</dbReference>
<sequence>MHQKHAKLARPDLGEFGRNEIAILGTTCNNIRTLANSLVKQLSSSSKIAYVDADHKDAGSSDNINDTTIANGGFLEYTNKISFQRLDFKNDLNSFQRRAIFNDQDLIIVNGNHFTAKAQIVVIDPVKNLEKKLEQLTDIRLILLKDETVSIPDFLKRHEGFNEIPVLSLNDENGIAEFIRELLSKRIPPINGLVLSGGLSSRMKKDKGDLNYHGVSQREYLYELLSKHCNKAFISCNAEQAVELGGRLPFIQDNFLHLGPMGGILSALQTDPNAAWLTIACDLPYLTERTIEYLVANRNSSKTATAFLDPSGDFPEPLITLWEPKSYFVLLQFLSQGYSCPRKVLINSDILLLKAPNEKEFLNANSPEQYEMAVSELRQGEK</sequence>
<dbReference type="GO" id="GO:0006777">
    <property type="term" value="P:Mo-molybdopterin cofactor biosynthetic process"/>
    <property type="evidence" value="ECO:0007669"/>
    <property type="project" value="UniProtKB-KW"/>
</dbReference>
<dbReference type="CDD" id="cd02503">
    <property type="entry name" value="MobA"/>
    <property type="match status" value="1"/>
</dbReference>
<evidence type="ECO:0000259" key="9">
    <source>
        <dbReference type="Pfam" id="PF12804"/>
    </source>
</evidence>
<proteinExistence type="inferred from homology"/>
<organism evidence="10 11">
    <name type="scientific">Segetibacter aerophilus</name>
    <dbReference type="NCBI Taxonomy" id="670293"/>
    <lineage>
        <taxon>Bacteria</taxon>
        <taxon>Pseudomonadati</taxon>
        <taxon>Bacteroidota</taxon>
        <taxon>Chitinophagia</taxon>
        <taxon>Chitinophagales</taxon>
        <taxon>Chitinophagaceae</taxon>
        <taxon>Segetibacter</taxon>
    </lineage>
</organism>
<dbReference type="EMBL" id="BJYT01000007">
    <property type="protein sequence ID" value="GEO09585.1"/>
    <property type="molecule type" value="Genomic_DNA"/>
</dbReference>
<keyword evidence="4 8" id="KW-0547">Nucleotide-binding</keyword>
<feature type="binding site" evidence="8">
    <location>
        <position position="207"/>
    </location>
    <ligand>
        <name>GTP</name>
        <dbReference type="ChEBI" id="CHEBI:37565"/>
    </ligand>
</feature>
<feature type="binding site" evidence="8">
    <location>
        <position position="253"/>
    </location>
    <ligand>
        <name>GTP</name>
        <dbReference type="ChEBI" id="CHEBI:37565"/>
    </ligand>
</feature>
<dbReference type="Proteomes" id="UP000321513">
    <property type="component" value="Unassembled WGS sequence"/>
</dbReference>
<name>A0A512BCF4_9BACT</name>
<feature type="binding site" evidence="8">
    <location>
        <position position="282"/>
    </location>
    <ligand>
        <name>Mg(2+)</name>
        <dbReference type="ChEBI" id="CHEBI:18420"/>
    </ligand>
</feature>
<keyword evidence="7 8" id="KW-0501">Molybdenum cofactor biosynthesis</keyword>
<dbReference type="AlphaFoldDB" id="A0A512BCF4"/>
<dbReference type="GO" id="GO:0005737">
    <property type="term" value="C:cytoplasm"/>
    <property type="evidence" value="ECO:0007669"/>
    <property type="project" value="UniProtKB-SubCell"/>
</dbReference>
<evidence type="ECO:0000256" key="2">
    <source>
        <dbReference type="ARBA" id="ARBA00022679"/>
    </source>
</evidence>
<comment type="subcellular location">
    <subcellularLocation>
        <location evidence="8">Cytoplasm</location>
    </subcellularLocation>
</comment>
<keyword evidence="2 8" id="KW-0808">Transferase</keyword>
<evidence type="ECO:0000256" key="5">
    <source>
        <dbReference type="ARBA" id="ARBA00022842"/>
    </source>
</evidence>
<evidence type="ECO:0000256" key="6">
    <source>
        <dbReference type="ARBA" id="ARBA00023134"/>
    </source>
</evidence>
<comment type="catalytic activity">
    <reaction evidence="8">
        <text>Mo-molybdopterin + GTP + H(+) = Mo-molybdopterin guanine dinucleotide + diphosphate</text>
        <dbReference type="Rhea" id="RHEA:34243"/>
        <dbReference type="ChEBI" id="CHEBI:15378"/>
        <dbReference type="ChEBI" id="CHEBI:33019"/>
        <dbReference type="ChEBI" id="CHEBI:37565"/>
        <dbReference type="ChEBI" id="CHEBI:71302"/>
        <dbReference type="ChEBI" id="CHEBI:71310"/>
        <dbReference type="EC" id="2.7.7.77"/>
    </reaction>
</comment>
<dbReference type="HAMAP" id="MF_00316">
    <property type="entry name" value="MobA"/>
    <property type="match status" value="1"/>
</dbReference>
<evidence type="ECO:0000256" key="8">
    <source>
        <dbReference type="HAMAP-Rule" id="MF_00316"/>
    </source>
</evidence>
<evidence type="ECO:0000313" key="11">
    <source>
        <dbReference type="Proteomes" id="UP000321513"/>
    </source>
</evidence>
<keyword evidence="11" id="KW-1185">Reference proteome</keyword>